<keyword evidence="6" id="KW-1133">Transmembrane helix</keyword>
<evidence type="ECO:0000256" key="3">
    <source>
        <dbReference type="ARBA" id="ARBA00022679"/>
    </source>
</evidence>
<evidence type="ECO:0000256" key="1">
    <source>
        <dbReference type="ARBA" id="ARBA00004606"/>
    </source>
</evidence>
<keyword evidence="6" id="KW-0812">Transmembrane</keyword>
<evidence type="ECO:0000256" key="5">
    <source>
        <dbReference type="ARBA" id="ARBA00023180"/>
    </source>
</evidence>
<evidence type="ECO:0000313" key="8">
    <source>
        <dbReference type="Proteomes" id="UP000824890"/>
    </source>
</evidence>
<dbReference type="EMBL" id="JAGKQM010000017">
    <property type="protein sequence ID" value="KAH0867063.1"/>
    <property type="molecule type" value="Genomic_DNA"/>
</dbReference>
<organism evidence="7 8">
    <name type="scientific">Brassica napus</name>
    <name type="common">Rape</name>
    <dbReference type="NCBI Taxonomy" id="3708"/>
    <lineage>
        <taxon>Eukaryota</taxon>
        <taxon>Viridiplantae</taxon>
        <taxon>Streptophyta</taxon>
        <taxon>Embryophyta</taxon>
        <taxon>Tracheophyta</taxon>
        <taxon>Spermatophyta</taxon>
        <taxon>Magnoliopsida</taxon>
        <taxon>eudicotyledons</taxon>
        <taxon>Gunneridae</taxon>
        <taxon>Pentapetalae</taxon>
        <taxon>rosids</taxon>
        <taxon>malvids</taxon>
        <taxon>Brassicales</taxon>
        <taxon>Brassicaceae</taxon>
        <taxon>Brassiceae</taxon>
        <taxon>Brassica</taxon>
    </lineage>
</organism>
<reference evidence="7 8" key="1">
    <citation type="submission" date="2021-05" db="EMBL/GenBank/DDBJ databases">
        <title>Genome Assembly of Synthetic Allotetraploid Brassica napus Reveals Homoeologous Exchanges between Subgenomes.</title>
        <authorList>
            <person name="Davis J.T."/>
        </authorList>
    </citation>
    <scope>NUCLEOTIDE SEQUENCE [LARGE SCALE GENOMIC DNA]</scope>
    <source>
        <strain evidence="8">cv. Da-Ae</strain>
        <tissue evidence="7">Seedling</tissue>
    </source>
</reference>
<evidence type="ECO:0000313" key="7">
    <source>
        <dbReference type="EMBL" id="KAH0867063.1"/>
    </source>
</evidence>
<comment type="subcellular location">
    <subcellularLocation>
        <location evidence="1">Membrane</location>
        <topology evidence="1">Single-pass type II membrane protein</topology>
    </subcellularLocation>
</comment>
<dbReference type="PANTHER" id="PTHR31042:SF106">
    <property type="entry name" value="(RAPE) HYPOTHETICAL PROTEIN"/>
    <property type="match status" value="1"/>
</dbReference>
<dbReference type="Pfam" id="PF02485">
    <property type="entry name" value="Branch"/>
    <property type="match status" value="2"/>
</dbReference>
<keyword evidence="5" id="KW-0325">Glycoprotein</keyword>
<keyword evidence="3" id="KW-0808">Transferase</keyword>
<dbReference type="InterPro" id="IPR003406">
    <property type="entry name" value="Glyco_trans_14"/>
</dbReference>
<gene>
    <name evidence="7" type="ORF">HID58_074085</name>
</gene>
<name>A0ABQ7YFP8_BRANA</name>
<keyword evidence="2" id="KW-0328">Glycosyltransferase</keyword>
<proteinExistence type="predicted"/>
<evidence type="ECO:0000256" key="4">
    <source>
        <dbReference type="ARBA" id="ARBA00023136"/>
    </source>
</evidence>
<evidence type="ECO:0000256" key="6">
    <source>
        <dbReference type="SAM" id="Phobius"/>
    </source>
</evidence>
<keyword evidence="8" id="KW-1185">Reference proteome</keyword>
<dbReference type="Proteomes" id="UP000824890">
    <property type="component" value="Unassembled WGS sequence"/>
</dbReference>
<accession>A0ABQ7YFP8</accession>
<feature type="transmembrane region" description="Helical" evidence="6">
    <location>
        <begin position="28"/>
        <end position="47"/>
    </location>
</feature>
<keyword evidence="4 6" id="KW-0472">Membrane</keyword>
<comment type="caution">
    <text evidence="7">The sequence shown here is derived from an EMBL/GenBank/DDBJ whole genome shotgun (WGS) entry which is preliminary data.</text>
</comment>
<evidence type="ECO:0000256" key="2">
    <source>
        <dbReference type="ARBA" id="ARBA00022676"/>
    </source>
</evidence>
<dbReference type="PANTHER" id="PTHR31042">
    <property type="entry name" value="CORE-2/I-BRANCHING BETA-1,6-N-ACETYLGLUCOSAMINYLTRANSFERASE FAMILY PROTEIN-RELATED"/>
    <property type="match status" value="1"/>
</dbReference>
<protein>
    <submittedName>
        <fullName evidence="7">Uncharacterized protein</fullName>
    </submittedName>
</protein>
<dbReference type="InterPro" id="IPR044174">
    <property type="entry name" value="BC10-like"/>
</dbReference>
<sequence length="427" mass="49547">MKAIRGWRLGRTSHMPGAHHRARTEKPVWIIAVVSLIIMFVIGAYMFPHHSKAACYMLSSKGCKGLTDWLPTSPRKFSYDEITARVVTREVLSSPLVIKKSSKIAFMFLTPGTLPFEKLWDLFFRVVWGTISMIDAERRLLANALRDPENQQFVLLSDSFYDPGRHGTGRHTDHMLPEIPKEDFRKGSQWFSIKRQHAVITAADSLYYSKFRDYCGPGVESNKYCIADEHYLPTLFHMLDPGGIANWTLTYVDWSEKKWHPKTYMPEDITHELLMNLMWFSMKPQHAVITAADSLYYSKFRDYCGPGVESNKYCIADEHCLPTLFHMLDPGGIANWTLTYVDWSEKKWHLKTYMPEDITHELLKNLISIDPVSHVTSERTGVVTWTQCMWNGIKRPCYLFGRKFHAHTPDKLIDFFSNYTTILHKPH</sequence>